<organism evidence="1 2">
    <name type="scientific">Stutzerimonas stutzeri (strain ATCC 17588 / DSM 5190 / CCUG 11256 / JCM 5965 / LMG 11199 / NBRC 14165 / NCIMB 11358 / Stanier 221)</name>
    <name type="common">Pseudomonas stutzeri</name>
    <dbReference type="NCBI Taxonomy" id="96563"/>
    <lineage>
        <taxon>Bacteria</taxon>
        <taxon>Pseudomonadati</taxon>
        <taxon>Pseudomonadota</taxon>
        <taxon>Gammaproteobacteria</taxon>
        <taxon>Pseudomonadales</taxon>
        <taxon>Pseudomonadaceae</taxon>
        <taxon>Stutzerimonas</taxon>
    </lineage>
</organism>
<gene>
    <name evidence="1" type="ordered locus">PSTAB_2526</name>
</gene>
<evidence type="ECO:0000313" key="1">
    <source>
        <dbReference type="EMBL" id="AEJ05807.1"/>
    </source>
</evidence>
<reference key="2">
    <citation type="submission" date="2011-06" db="EMBL/GenBank/DDBJ databases">
        <title>Complete Genome Sequence of Pseudomonas stutzeri Strain CGMCC 1.1803.</title>
        <authorList>
            <person name="Yan Y."/>
            <person name="Chen M."/>
            <person name="Lu W."/>
            <person name="Zhang W."/>
            <person name="Ping S."/>
            <person name="Lin M."/>
        </authorList>
    </citation>
    <scope>NUCLEOTIDE SEQUENCE</scope>
    <source>
        <strain>ATCC 17588</strain>
    </source>
</reference>
<dbReference type="KEGG" id="psz:PSTAB_2526"/>
<dbReference type="HOGENOM" id="CLU_3315772_0_0_6"/>
<dbReference type="AlphaFoldDB" id="F8H2W9"/>
<sequence length="39" mass="4315">MLRNAQQLNRSVARKIVDKIGIYQAVRVKQMTASAALAT</sequence>
<proteinExistence type="predicted"/>
<dbReference type="Proteomes" id="UP000008932">
    <property type="component" value="Chromosome"/>
</dbReference>
<name>F8H2W9_STUS2</name>
<reference evidence="2" key="3">
    <citation type="submission" date="2011-06" db="EMBL/GenBank/DDBJ databases">
        <title>Complete genome sequence of Pseudomonas stutzeri strain CGMCC 1.1803.</title>
        <authorList>
            <person name="Yan Y."/>
            <person name="Chen M."/>
            <person name="Lu W."/>
            <person name="Zhang W."/>
            <person name="Ping S."/>
            <person name="Lin M."/>
        </authorList>
    </citation>
    <scope>NUCLEOTIDE SEQUENCE [LARGE SCALE GENOMIC DNA]</scope>
    <source>
        <strain evidence="2">ATCC 17588 / DSM 5190 / CCUG 11256 / JCM 5965 / LMG 11199 / NCIMB 11358 / Stanier 221</strain>
    </source>
</reference>
<protein>
    <submittedName>
        <fullName evidence="1">Uncharacterized protein</fullName>
    </submittedName>
</protein>
<evidence type="ECO:0000313" key="2">
    <source>
        <dbReference type="Proteomes" id="UP000008932"/>
    </source>
</evidence>
<dbReference type="EMBL" id="CP002881">
    <property type="protein sequence ID" value="AEJ05807.1"/>
    <property type="molecule type" value="Genomic_DNA"/>
</dbReference>
<accession>F8H2W9</accession>
<reference evidence="1 2" key="1">
    <citation type="journal article" date="2011" name="J. Bacteriol.">
        <title>Complete Genome Sequence of the Type Strain Pseudomonas stutzeri CGMCC 1.1803.</title>
        <authorList>
            <person name="Chen M."/>
            <person name="Yan Y."/>
            <person name="Zhang W."/>
            <person name="Lu W."/>
            <person name="Wang J."/>
            <person name="Ping S."/>
            <person name="Lin M."/>
        </authorList>
    </citation>
    <scope>NUCLEOTIDE SEQUENCE [LARGE SCALE GENOMIC DNA]</scope>
    <source>
        <strain evidence="2">ATCC 17588 / DSM 5190 / CCUG 11256 / JCM 5965 / LMG 11199 / NCIMB 11358 / Stanier 221</strain>
    </source>
</reference>